<feature type="compositionally biased region" description="Low complexity" evidence="1">
    <location>
        <begin position="78"/>
        <end position="102"/>
    </location>
</feature>
<accession>A0ABU2BFM1</accession>
<evidence type="ECO:0000313" key="2">
    <source>
        <dbReference type="EMBL" id="MDR7357071.1"/>
    </source>
</evidence>
<gene>
    <name evidence="2" type="ORF">J2S64_000762</name>
</gene>
<keyword evidence="3" id="KW-1185">Reference proteome</keyword>
<reference evidence="2 3" key="1">
    <citation type="submission" date="2023-07" db="EMBL/GenBank/DDBJ databases">
        <title>Sequencing the genomes of 1000 actinobacteria strains.</title>
        <authorList>
            <person name="Klenk H.-P."/>
        </authorList>
    </citation>
    <scope>NUCLEOTIDE SEQUENCE [LARGE SCALE GENOMIC DNA]</scope>
    <source>
        <strain evidence="2 3">DSM 20167</strain>
    </source>
</reference>
<feature type="compositionally biased region" description="Low complexity" evidence="1">
    <location>
        <begin position="47"/>
        <end position="56"/>
    </location>
</feature>
<feature type="compositionally biased region" description="Low complexity" evidence="1">
    <location>
        <begin position="137"/>
        <end position="157"/>
    </location>
</feature>
<feature type="compositionally biased region" description="Pro residues" evidence="1">
    <location>
        <begin position="34"/>
        <end position="46"/>
    </location>
</feature>
<evidence type="ECO:0000313" key="3">
    <source>
        <dbReference type="Proteomes" id="UP001183817"/>
    </source>
</evidence>
<name>A0ABU2BFM1_9MICC</name>
<dbReference type="Proteomes" id="UP001183817">
    <property type="component" value="Unassembled WGS sequence"/>
</dbReference>
<comment type="caution">
    <text evidence="2">The sequence shown here is derived from an EMBL/GenBank/DDBJ whole genome shotgun (WGS) entry which is preliminary data.</text>
</comment>
<evidence type="ECO:0000256" key="1">
    <source>
        <dbReference type="SAM" id="MobiDB-lite"/>
    </source>
</evidence>
<protein>
    <submittedName>
        <fullName evidence="2">Uncharacterized protein</fullName>
    </submittedName>
</protein>
<proteinExistence type="predicted"/>
<dbReference type="RefSeq" id="WP_310288288.1">
    <property type="nucleotide sequence ID" value="NZ_BAAAWO010000001.1"/>
</dbReference>
<sequence length="314" mass="32252">MAIKRAGFISRIFARLSRSARTESGSAGDVAPAEPAPVDTPGPTPPDTTGSQSPSPAGEPTATHAEARPAAKTGDGSAQEAPATEAPATEAPAVEAPALPTAQSDEPADADMTLPASGDLPENDADTHADTVPEQGTPEPSASAASEAPEPTAAPAPISRDHKVITVLSLVEHAGAATLAAALERRTDGKEWRFRTAGPGLARAAFAGMLGDTDALVLVCPPDPGMTAELGEKLRWLEANGRPDLPARTLFAINIGAAESGELQLPADLDRPVILLPFDPALSHPATVSRAPRRAARQAIDQLVHEISTIVQEH</sequence>
<organism evidence="2 3">
    <name type="scientific">Paeniglutamicibacter sulfureus</name>
    <dbReference type="NCBI Taxonomy" id="43666"/>
    <lineage>
        <taxon>Bacteria</taxon>
        <taxon>Bacillati</taxon>
        <taxon>Actinomycetota</taxon>
        <taxon>Actinomycetes</taxon>
        <taxon>Micrococcales</taxon>
        <taxon>Micrococcaceae</taxon>
        <taxon>Paeniglutamicibacter</taxon>
    </lineage>
</organism>
<feature type="region of interest" description="Disordered" evidence="1">
    <location>
        <begin position="14"/>
        <end position="159"/>
    </location>
</feature>
<dbReference type="EMBL" id="JAVDYI010000001">
    <property type="protein sequence ID" value="MDR7357071.1"/>
    <property type="molecule type" value="Genomic_DNA"/>
</dbReference>